<proteinExistence type="predicted"/>
<organism evidence="1 2">
    <name type="scientific">Antrodiella citrinella</name>
    <dbReference type="NCBI Taxonomy" id="2447956"/>
    <lineage>
        <taxon>Eukaryota</taxon>
        <taxon>Fungi</taxon>
        <taxon>Dikarya</taxon>
        <taxon>Basidiomycota</taxon>
        <taxon>Agaricomycotina</taxon>
        <taxon>Agaricomycetes</taxon>
        <taxon>Polyporales</taxon>
        <taxon>Steccherinaceae</taxon>
        <taxon>Antrodiella</taxon>
    </lineage>
</organism>
<reference evidence="1 2" key="1">
    <citation type="submission" date="2019-02" db="EMBL/GenBank/DDBJ databases">
        <title>Genome sequencing of the rare red list fungi Antrodiella citrinella (Flaviporus citrinellus).</title>
        <authorList>
            <person name="Buettner E."/>
            <person name="Kellner H."/>
        </authorList>
    </citation>
    <scope>NUCLEOTIDE SEQUENCE [LARGE SCALE GENOMIC DNA]</scope>
    <source>
        <strain evidence="1 2">DSM 108506</strain>
    </source>
</reference>
<evidence type="ECO:0000313" key="2">
    <source>
        <dbReference type="Proteomes" id="UP000308730"/>
    </source>
</evidence>
<sequence>MSESVPLPDRGLASQKFLGWSRDELTAYDKCFQCERATDLPDNIRFARIIGYLLILAPSARVRIEVAKWVNKCGEIDEDVYAVGEFIQTYLIRAFKKHRGRTPGPSRHPSEPEFEFTKEAIFDLLDVAPASHSTAKKQALIRDGYHCVVCGVWDRHVPKKKKTTPGFTVRTQCAHIVPESIFVGLNMNNLGSANSKADFSASMLAVLQCFGYDIEALIGPAIHSLENVMTLESNVNDSFDCLELWLVATEVPHRYKVEFVPGTEPRELPPTVEFTSTYPDKFALPSPAMLGLHATCAQVAHMSGAAEYLDELDRKIEEVSVLASDGGSAELLSHAILHLSNMVTVVYHPTTDNLPVQPTPHAWPARPRRARDEVRVGSGLDAVAAFFNAKRIRTLVRHDGISVSSLTPVTSTSTFSFKLRDVDPSLDAFDNSRPLVFTHNNIRLSDFIVGDDGYLWIVGFGRAGFFPE</sequence>
<name>A0A4V6S1H3_9APHY</name>
<dbReference type="OrthoDB" id="2104739at2759"/>
<keyword evidence="2" id="KW-1185">Reference proteome</keyword>
<gene>
    <name evidence="1" type="ORF">EUX98_g9218</name>
</gene>
<dbReference type="EMBL" id="SGPM01000692">
    <property type="protein sequence ID" value="THH16953.1"/>
    <property type="molecule type" value="Genomic_DNA"/>
</dbReference>
<dbReference type="AlphaFoldDB" id="A0A4V6S1H3"/>
<comment type="caution">
    <text evidence="1">The sequence shown here is derived from an EMBL/GenBank/DDBJ whole genome shotgun (WGS) entry which is preliminary data.</text>
</comment>
<dbReference type="Proteomes" id="UP000308730">
    <property type="component" value="Unassembled WGS sequence"/>
</dbReference>
<evidence type="ECO:0000313" key="1">
    <source>
        <dbReference type="EMBL" id="THH16953.1"/>
    </source>
</evidence>
<accession>A0A4V6S1H3</accession>
<protein>
    <submittedName>
        <fullName evidence="1">Uncharacterized protein</fullName>
    </submittedName>
</protein>